<feature type="chain" id="PRO_5005217797" evidence="1">
    <location>
        <begin position="18"/>
        <end position="195"/>
    </location>
</feature>
<keyword evidence="1" id="KW-0732">Signal</keyword>
<feature type="signal peptide" evidence="1">
    <location>
        <begin position="1"/>
        <end position="17"/>
    </location>
</feature>
<evidence type="ECO:0000256" key="1">
    <source>
        <dbReference type="SAM" id="SignalP"/>
    </source>
</evidence>
<name>A0A0H5DQI0_9BACT</name>
<evidence type="ECO:0000313" key="3">
    <source>
        <dbReference type="Proteomes" id="UP000220251"/>
    </source>
</evidence>
<dbReference type="EMBL" id="CWGJ01000006">
    <property type="protein sequence ID" value="CRX37819.1"/>
    <property type="molecule type" value="Genomic_DNA"/>
</dbReference>
<evidence type="ECO:0000313" key="2">
    <source>
        <dbReference type="EMBL" id="CRX37819.1"/>
    </source>
</evidence>
<proteinExistence type="predicted"/>
<organism evidence="2 3">
    <name type="scientific">Estrella lausannensis</name>
    <dbReference type="NCBI Taxonomy" id="483423"/>
    <lineage>
        <taxon>Bacteria</taxon>
        <taxon>Pseudomonadati</taxon>
        <taxon>Chlamydiota</taxon>
        <taxon>Chlamydiia</taxon>
        <taxon>Parachlamydiales</taxon>
        <taxon>Candidatus Criblamydiaceae</taxon>
        <taxon>Estrella</taxon>
    </lineage>
</organism>
<accession>A0A0H5DQI0</accession>
<keyword evidence="3" id="KW-1185">Reference proteome</keyword>
<sequence>MINLFLSTALVAGTLFANTAASSTLSHETTERKEAIQEGGLRMGFNHGTHEISILFPKEHALKYLNTEEGKQIYHSQEPYQEQFISYQFAYQGFLVDGLSAFKQNYLANVQESMKKKNPRAEGKVILDEKRSPNRQRTIIEQVSETGKRTVFVADFITIEDRVYLVSEMIEASQFINKETAELIDEAFFESINLN</sequence>
<dbReference type="RefSeq" id="WP_098037670.1">
    <property type="nucleotide sequence ID" value="NZ_CWGJ01000006.1"/>
</dbReference>
<dbReference type="AlphaFoldDB" id="A0A0H5DQI0"/>
<reference evidence="3" key="1">
    <citation type="submission" date="2015-06" db="EMBL/GenBank/DDBJ databases">
        <authorList>
            <person name="Bertelli C."/>
        </authorList>
    </citation>
    <scope>NUCLEOTIDE SEQUENCE [LARGE SCALE GENOMIC DNA]</scope>
    <source>
        <strain evidence="3">CRIB-30</strain>
    </source>
</reference>
<gene>
    <name evidence="2" type="ORF">ELAC_0464</name>
</gene>
<dbReference type="Proteomes" id="UP000220251">
    <property type="component" value="Unassembled WGS sequence"/>
</dbReference>
<protein>
    <submittedName>
        <fullName evidence="2">Putative secreted protein</fullName>
    </submittedName>
</protein>